<protein>
    <submittedName>
        <fullName evidence="1">Uncharacterized protein</fullName>
    </submittedName>
</protein>
<evidence type="ECO:0000313" key="1">
    <source>
        <dbReference type="EMBL" id="BAU28179.1"/>
    </source>
</evidence>
<reference evidence="1 2" key="1">
    <citation type="submission" date="2015-12" db="EMBL/GenBank/DDBJ databases">
        <title>Genome sequence of Aneurinibacillus soli.</title>
        <authorList>
            <person name="Lee J.S."/>
            <person name="Lee K.C."/>
            <person name="Kim K.K."/>
            <person name="Lee B.W."/>
        </authorList>
    </citation>
    <scope>NUCLEOTIDE SEQUENCE [LARGE SCALE GENOMIC DNA]</scope>
    <source>
        <strain evidence="1 2">CB4</strain>
    </source>
</reference>
<evidence type="ECO:0000313" key="2">
    <source>
        <dbReference type="Proteomes" id="UP000217696"/>
    </source>
</evidence>
<name>A0A0U5C7I2_9BACL</name>
<gene>
    <name evidence="1" type="ORF">CB4_02353</name>
</gene>
<dbReference type="RefSeq" id="WP_096465955.1">
    <property type="nucleotide sequence ID" value="NZ_AP017312.1"/>
</dbReference>
<sequence length="258" mass="27182">MYPIKLPSGSSVGTSPHNHDDIYYRKNTVDILLDNKASLSYEHATTGDVSLYIDAVTGNDTNDGIAPETALQTIGAAIAKIPQIVNHTVMIHVVHGHKSDEVITLSGISGKGTIKICGGKEVEESQNYVVKQVSIHNVSIPVQVTGIRANIGDGTAFYVTASMSVKLYGCSAVTPISVGGCGVEVLYSNVTTDSCEFSNKERAVIAKQCAIVLSKNNIGIANHYALSSFTGATVVKLGTQPEYLIAAELTEAGGVIRT</sequence>
<proteinExistence type="predicted"/>
<dbReference type="AlphaFoldDB" id="A0A0U5C7I2"/>
<accession>A0A0U5C7I2</accession>
<dbReference type="OrthoDB" id="1624444at2"/>
<dbReference type="EMBL" id="AP017312">
    <property type="protein sequence ID" value="BAU28179.1"/>
    <property type="molecule type" value="Genomic_DNA"/>
</dbReference>
<dbReference type="Proteomes" id="UP000217696">
    <property type="component" value="Chromosome"/>
</dbReference>
<keyword evidence="2" id="KW-1185">Reference proteome</keyword>
<dbReference type="KEGG" id="asoc:CB4_02353"/>
<organism evidence="1 2">
    <name type="scientific">Aneurinibacillus soli</name>
    <dbReference type="NCBI Taxonomy" id="1500254"/>
    <lineage>
        <taxon>Bacteria</taxon>
        <taxon>Bacillati</taxon>
        <taxon>Bacillota</taxon>
        <taxon>Bacilli</taxon>
        <taxon>Bacillales</taxon>
        <taxon>Paenibacillaceae</taxon>
        <taxon>Aneurinibacillus group</taxon>
        <taxon>Aneurinibacillus</taxon>
    </lineage>
</organism>